<keyword evidence="3 5" id="KW-0862">Zinc</keyword>
<accession>A0ABP6UPW7</accession>
<reference evidence="8" key="1">
    <citation type="journal article" date="2019" name="Int. J. Syst. Evol. Microbiol.">
        <title>The Global Catalogue of Microorganisms (GCM) 10K type strain sequencing project: providing services to taxonomists for standard genome sequencing and annotation.</title>
        <authorList>
            <consortium name="The Broad Institute Genomics Platform"/>
            <consortium name="The Broad Institute Genome Sequencing Center for Infectious Disease"/>
            <person name="Wu L."/>
            <person name="Ma J."/>
        </authorList>
    </citation>
    <scope>NUCLEOTIDE SEQUENCE [LARGE SCALE GENOMIC DNA]</scope>
    <source>
        <strain evidence="8">JCM 17459</strain>
    </source>
</reference>
<dbReference type="RefSeq" id="WP_345044918.1">
    <property type="nucleotide sequence ID" value="NZ_BAABBA010000030.1"/>
</dbReference>
<dbReference type="InterPro" id="IPR036291">
    <property type="entry name" value="NAD(P)-bd_dom_sf"/>
</dbReference>
<dbReference type="Gene3D" id="3.90.180.10">
    <property type="entry name" value="Medium-chain alcohol dehydrogenases, catalytic domain"/>
    <property type="match status" value="1"/>
</dbReference>
<evidence type="ECO:0000259" key="6">
    <source>
        <dbReference type="SMART" id="SM00829"/>
    </source>
</evidence>
<evidence type="ECO:0000256" key="2">
    <source>
        <dbReference type="ARBA" id="ARBA00022723"/>
    </source>
</evidence>
<name>A0ABP6UPW7_9MICO</name>
<sequence>MSKYRYAAAPSEHTVELRTGEVPQPAADGVVVAISYCGICATDTHGYTSGGLPPAVFGHEWTGTVSAVGEDVEGLSVGQRVVASVGPACGSCAQCRAGHTENCDVAFAEANGVTPDSPAHGGFATAIAVPARRVLPVLDALSDEQAALVEPTAVTFHAVKRARQPLGAFVVVQGGGPIGLLTAQHARHAGASRVVVVEPNEARREVARELGFTEVLEPGEEFTRYVFDTSNGLGADVLYECTGAASLFQASAELVRRGGTLALLGFPSTTSEVSYPDWQIRELTVIGSLAYNHEDFVGAMHAIAGGAVNVDVLHTGTIGLDELEATFEELDNGTSRHAKVLVDPRR</sequence>
<evidence type="ECO:0000313" key="7">
    <source>
        <dbReference type="EMBL" id="GAA3510641.1"/>
    </source>
</evidence>
<dbReference type="InterPro" id="IPR020843">
    <property type="entry name" value="ER"/>
</dbReference>
<dbReference type="Pfam" id="PF00107">
    <property type="entry name" value="ADH_zinc_N"/>
    <property type="match status" value="1"/>
</dbReference>
<dbReference type="SUPFAM" id="SSF50129">
    <property type="entry name" value="GroES-like"/>
    <property type="match status" value="1"/>
</dbReference>
<comment type="caution">
    <text evidence="7">The sequence shown here is derived from an EMBL/GenBank/DDBJ whole genome shotgun (WGS) entry which is preliminary data.</text>
</comment>
<dbReference type="Gene3D" id="3.40.50.720">
    <property type="entry name" value="NAD(P)-binding Rossmann-like Domain"/>
    <property type="match status" value="1"/>
</dbReference>
<comment type="similarity">
    <text evidence="5">Belongs to the zinc-containing alcohol dehydrogenase family.</text>
</comment>
<proteinExistence type="inferred from homology"/>
<dbReference type="InterPro" id="IPR013149">
    <property type="entry name" value="ADH-like_C"/>
</dbReference>
<evidence type="ECO:0000256" key="1">
    <source>
        <dbReference type="ARBA" id="ARBA00001947"/>
    </source>
</evidence>
<dbReference type="InterPro" id="IPR002328">
    <property type="entry name" value="ADH_Zn_CS"/>
</dbReference>
<keyword evidence="2 5" id="KW-0479">Metal-binding</keyword>
<dbReference type="EMBL" id="BAABBA010000030">
    <property type="protein sequence ID" value="GAA3510641.1"/>
    <property type="molecule type" value="Genomic_DNA"/>
</dbReference>
<dbReference type="InterPro" id="IPR013154">
    <property type="entry name" value="ADH-like_N"/>
</dbReference>
<dbReference type="Pfam" id="PF08240">
    <property type="entry name" value="ADH_N"/>
    <property type="match status" value="1"/>
</dbReference>
<dbReference type="PANTHER" id="PTHR43401">
    <property type="entry name" value="L-THREONINE 3-DEHYDROGENASE"/>
    <property type="match status" value="1"/>
</dbReference>
<evidence type="ECO:0000313" key="8">
    <source>
        <dbReference type="Proteomes" id="UP001499841"/>
    </source>
</evidence>
<dbReference type="SUPFAM" id="SSF51735">
    <property type="entry name" value="NAD(P)-binding Rossmann-fold domains"/>
    <property type="match status" value="1"/>
</dbReference>
<dbReference type="InterPro" id="IPR011032">
    <property type="entry name" value="GroES-like_sf"/>
</dbReference>
<dbReference type="PROSITE" id="PS00059">
    <property type="entry name" value="ADH_ZINC"/>
    <property type="match status" value="1"/>
</dbReference>
<gene>
    <name evidence="7" type="ORF">GCM10022262_38440</name>
</gene>
<evidence type="ECO:0000256" key="3">
    <source>
        <dbReference type="ARBA" id="ARBA00022833"/>
    </source>
</evidence>
<dbReference type="Proteomes" id="UP001499841">
    <property type="component" value="Unassembled WGS sequence"/>
</dbReference>
<comment type="cofactor">
    <cofactor evidence="1 5">
        <name>Zn(2+)</name>
        <dbReference type="ChEBI" id="CHEBI:29105"/>
    </cofactor>
</comment>
<organism evidence="7 8">
    <name type="scientific">Georgenia daeguensis</name>
    <dbReference type="NCBI Taxonomy" id="908355"/>
    <lineage>
        <taxon>Bacteria</taxon>
        <taxon>Bacillati</taxon>
        <taxon>Actinomycetota</taxon>
        <taxon>Actinomycetes</taxon>
        <taxon>Micrococcales</taxon>
        <taxon>Bogoriellaceae</taxon>
        <taxon>Georgenia</taxon>
    </lineage>
</organism>
<keyword evidence="4" id="KW-0560">Oxidoreductase</keyword>
<evidence type="ECO:0000256" key="4">
    <source>
        <dbReference type="ARBA" id="ARBA00023002"/>
    </source>
</evidence>
<feature type="domain" description="Enoyl reductase (ER)" evidence="6">
    <location>
        <begin position="11"/>
        <end position="342"/>
    </location>
</feature>
<dbReference type="PANTHER" id="PTHR43401:SF2">
    <property type="entry name" value="L-THREONINE 3-DEHYDROGENASE"/>
    <property type="match status" value="1"/>
</dbReference>
<protein>
    <submittedName>
        <fullName evidence="7">Zinc-dependent alcohol dehydrogenase family protein</fullName>
    </submittedName>
</protein>
<keyword evidence="8" id="KW-1185">Reference proteome</keyword>
<dbReference type="InterPro" id="IPR050129">
    <property type="entry name" value="Zn_alcohol_dh"/>
</dbReference>
<evidence type="ECO:0000256" key="5">
    <source>
        <dbReference type="RuleBase" id="RU361277"/>
    </source>
</evidence>
<dbReference type="SMART" id="SM00829">
    <property type="entry name" value="PKS_ER"/>
    <property type="match status" value="1"/>
</dbReference>